<keyword evidence="3" id="KW-1185">Reference proteome</keyword>
<organism evidence="2 3">
    <name type="scientific">Carnegiea gigantea</name>
    <dbReference type="NCBI Taxonomy" id="171969"/>
    <lineage>
        <taxon>Eukaryota</taxon>
        <taxon>Viridiplantae</taxon>
        <taxon>Streptophyta</taxon>
        <taxon>Embryophyta</taxon>
        <taxon>Tracheophyta</taxon>
        <taxon>Spermatophyta</taxon>
        <taxon>Magnoliopsida</taxon>
        <taxon>eudicotyledons</taxon>
        <taxon>Gunneridae</taxon>
        <taxon>Pentapetalae</taxon>
        <taxon>Caryophyllales</taxon>
        <taxon>Cactineae</taxon>
        <taxon>Cactaceae</taxon>
        <taxon>Cactoideae</taxon>
        <taxon>Echinocereeae</taxon>
        <taxon>Carnegiea</taxon>
    </lineage>
</organism>
<evidence type="ECO:0000256" key="1">
    <source>
        <dbReference type="SAM" id="MobiDB-lite"/>
    </source>
</evidence>
<dbReference type="EMBL" id="JAKOGI010002213">
    <property type="protein sequence ID" value="KAJ8422583.1"/>
    <property type="molecule type" value="Genomic_DNA"/>
</dbReference>
<reference evidence="2" key="1">
    <citation type="submission" date="2022-04" db="EMBL/GenBank/DDBJ databases">
        <title>Carnegiea gigantea Genome sequencing and assembly v2.</title>
        <authorList>
            <person name="Copetti D."/>
            <person name="Sanderson M.J."/>
            <person name="Burquez A."/>
            <person name="Wojciechowski M.F."/>
        </authorList>
    </citation>
    <scope>NUCLEOTIDE SEQUENCE</scope>
    <source>
        <strain evidence="2">SGP5-SGP5p</strain>
        <tissue evidence="2">Aerial part</tissue>
    </source>
</reference>
<proteinExistence type="predicted"/>
<accession>A0A9Q1JKP6</accession>
<dbReference type="Proteomes" id="UP001153076">
    <property type="component" value="Unassembled WGS sequence"/>
</dbReference>
<name>A0A9Q1JKP6_9CARY</name>
<comment type="caution">
    <text evidence="2">The sequence shown here is derived from an EMBL/GenBank/DDBJ whole genome shotgun (WGS) entry which is preliminary data.</text>
</comment>
<feature type="region of interest" description="Disordered" evidence="1">
    <location>
        <begin position="41"/>
        <end position="78"/>
    </location>
</feature>
<sequence>MNKNELLRETIYIIDHLRPLCEFLPGAIKISVVMYNSCTKEKPSVSSSEKGKTKVSRGNKKLQKKKNKRTPHDQLPAMVNSRDQSPIKVNFKRARYNCPTQSDDSNIGDEKVGVALHEAALDVVENPDAVVTAIIPVPNTSDNLVEAVPIQSIPTSSASLFCNLKEDWVRESILQGVESMIDIYKLSTIELCWISSKIEEIFGIVETVMKIKELVDVDWVKEQKILREEEQIHKTREDLTIQQQGLIEARSKLRSSLDLKKREAEQVKADLAEAGFSKL</sequence>
<feature type="compositionally biased region" description="Basic residues" evidence="1">
    <location>
        <begin position="53"/>
        <end position="69"/>
    </location>
</feature>
<evidence type="ECO:0000313" key="3">
    <source>
        <dbReference type="Proteomes" id="UP001153076"/>
    </source>
</evidence>
<dbReference type="AlphaFoldDB" id="A0A9Q1JKP6"/>
<protein>
    <submittedName>
        <fullName evidence="2">Uncharacterized protein</fullName>
    </submittedName>
</protein>
<evidence type="ECO:0000313" key="2">
    <source>
        <dbReference type="EMBL" id="KAJ8422583.1"/>
    </source>
</evidence>
<gene>
    <name evidence="2" type="ORF">Cgig2_007492</name>
</gene>